<protein>
    <submittedName>
        <fullName evidence="1">Lipoprotein</fullName>
    </submittedName>
</protein>
<dbReference type="AlphaFoldDB" id="A0A2I2MJF4"/>
<keyword evidence="1" id="KW-0449">Lipoprotein</keyword>
<accession>A0A2I2MJF4</accession>
<organism evidence="1">
    <name type="scientific">Leptospirillum ferriphilum</name>
    <dbReference type="NCBI Taxonomy" id="178606"/>
    <lineage>
        <taxon>Bacteria</taxon>
        <taxon>Pseudomonadati</taxon>
        <taxon>Nitrospirota</taxon>
        <taxon>Nitrospiria</taxon>
        <taxon>Nitrospirales</taxon>
        <taxon>Nitrospiraceae</taxon>
        <taxon>Leptospirillum</taxon>
    </lineage>
</organism>
<proteinExistence type="predicted"/>
<gene>
    <name evidence="1" type="ORF">LFTS_02036</name>
</gene>
<evidence type="ECO:0000313" key="1">
    <source>
        <dbReference type="EMBL" id="SOU93386.1"/>
    </source>
</evidence>
<sequence>MEKSRLSDSDLHSPPDFPFSCRVCSFSVPLDHPVRVYSEHGSWTASTKRPETPRTSPCRLAISSSVRIFFSIVSLLFYSVFLTPSESFADPFRDFILYSYQTPEQGEVSVGTWQTLLLPNKTTDTLYGKNIRNANLLFSTYVLEFGVTDWWTMGAYIDFSAGAEQTYSYLQTRAITTRLRFPKIPDFVDPAVQIEYWVPGGGTGMQSFLDIILIAEKKIGPFLFDINPKFLFPTDGSQPNYPPVFSYAAGAYYLLAENVNAGIEFFGDSGPINNMGPMGGPPGLYNAMQQQFVFQSWNFAIGEHFDGNIGVGTGLTPVSAPFAAKIIFEYHFKPFDSK</sequence>
<name>A0A2I2MJF4_9BACT</name>
<reference evidence="1" key="1">
    <citation type="submission" date="2017-12" db="EMBL/GenBank/DDBJ databases">
        <authorList>
            <consortium name="SysMetEx"/>
        </authorList>
    </citation>
    <scope>NUCLEOTIDE SEQUENCE</scope>
    <source>
        <strain evidence="1">Pb_238</strain>
    </source>
</reference>
<dbReference type="EMBL" id="LT966316">
    <property type="protein sequence ID" value="SOU93386.1"/>
    <property type="molecule type" value="Genomic_DNA"/>
</dbReference>